<dbReference type="AlphaFoldDB" id="A0A381W8R8"/>
<gene>
    <name evidence="1" type="ORF">METZ01_LOCUS101738</name>
</gene>
<dbReference type="InterPro" id="IPR005632">
    <property type="entry name" value="Chaperone_Skp"/>
</dbReference>
<reference evidence="1" key="1">
    <citation type="submission" date="2018-05" db="EMBL/GenBank/DDBJ databases">
        <authorList>
            <person name="Lanie J.A."/>
            <person name="Ng W.-L."/>
            <person name="Kazmierczak K.M."/>
            <person name="Andrzejewski T.M."/>
            <person name="Davidsen T.M."/>
            <person name="Wayne K.J."/>
            <person name="Tettelin H."/>
            <person name="Glass J.I."/>
            <person name="Rusch D."/>
            <person name="Podicherti R."/>
            <person name="Tsui H.-C.T."/>
            <person name="Winkler M.E."/>
        </authorList>
    </citation>
    <scope>NUCLEOTIDE SEQUENCE</scope>
</reference>
<name>A0A381W8R8_9ZZZZ</name>
<feature type="non-terminal residue" evidence="1">
    <location>
        <position position="98"/>
    </location>
</feature>
<dbReference type="SUPFAM" id="SSF111384">
    <property type="entry name" value="OmpH-like"/>
    <property type="match status" value="1"/>
</dbReference>
<dbReference type="GO" id="GO:0051082">
    <property type="term" value="F:unfolded protein binding"/>
    <property type="evidence" value="ECO:0007669"/>
    <property type="project" value="InterPro"/>
</dbReference>
<evidence type="ECO:0000313" key="1">
    <source>
        <dbReference type="EMBL" id="SVA48884.1"/>
    </source>
</evidence>
<dbReference type="Pfam" id="PF03938">
    <property type="entry name" value="OmpH"/>
    <property type="match status" value="1"/>
</dbReference>
<dbReference type="EMBL" id="UINC01011040">
    <property type="protein sequence ID" value="SVA48884.1"/>
    <property type="molecule type" value="Genomic_DNA"/>
</dbReference>
<sequence length="98" mass="11452">MRVIVVFFLTLLVSSINANSVKIGYIDVEKVINSLPQYQQNNDSLVQKFEPKKQQLLDLFKHIELLKENLNNLDKSINNNLYQKELDKIKELEVSFQS</sequence>
<dbReference type="Gene3D" id="3.30.910.20">
    <property type="entry name" value="Skp domain"/>
    <property type="match status" value="1"/>
</dbReference>
<protein>
    <submittedName>
        <fullName evidence="1">Uncharacterized protein</fullName>
    </submittedName>
</protein>
<accession>A0A381W8R8</accession>
<proteinExistence type="predicted"/>
<organism evidence="1">
    <name type="scientific">marine metagenome</name>
    <dbReference type="NCBI Taxonomy" id="408172"/>
    <lineage>
        <taxon>unclassified sequences</taxon>
        <taxon>metagenomes</taxon>
        <taxon>ecological metagenomes</taxon>
    </lineage>
</organism>
<dbReference type="InterPro" id="IPR024930">
    <property type="entry name" value="Skp_dom_sf"/>
</dbReference>